<accession>A0A812LD24</accession>
<dbReference type="OrthoDB" id="445128at2759"/>
<reference evidence="2" key="1">
    <citation type="submission" date="2021-02" db="EMBL/GenBank/DDBJ databases">
        <authorList>
            <person name="Dougan E. K."/>
            <person name="Rhodes N."/>
            <person name="Thang M."/>
            <person name="Chan C."/>
        </authorList>
    </citation>
    <scope>NUCLEOTIDE SEQUENCE</scope>
</reference>
<evidence type="ECO:0000313" key="3">
    <source>
        <dbReference type="Proteomes" id="UP000604046"/>
    </source>
</evidence>
<sequence>MKLVRYLPLLSLFGVVWAFKTSFVEDDEEEDFNIDDTEPQDFGNFADLAIAFPVAISNISNCTSLLSGRDVHSGNITLPVGESQYEDLEMLFDKVSGYYTVLHASMDGGDGPVYCPEKSLPHLRGCVGIGLCLLSRDVPEYIDMSMYTSYLEMLDRFEEQTWPILERQIAIEGTSVHLTLDTPIPEKYSCNSFGETQTFQASLLQEDLSSTLSISSAMASATHLTHQLLDAHVANASMDTMVDQIQNAWRPICHKLSCDPSNFWDIHFASHAQTMSLAEVGSATTVRAEVRKRLGLERRVKAFMVEHAERMASMIHTETQSRAGRFFDYNSKSHSAVATWKEYGRRGKDAMMEFVVPYSSAIARVNETRATVAFDQVEYRKFCRDEDQKRARGDPHAARALLVSRQSSVLSHTGDMELDEDADLEDEQVTRHGKGFFKKVGKVVKKAAKAVGKAVVKVAKFIIKLFACIGDIFEFVTTGYAKDIVPGNVAFGAGVTAGDMGTGLYNLMKGQPPVTWISLDIGFAIGVTYKAAWAGFGVGVGASCSAAGCVAYVGVGVLGTVNLPMLVPTIFCPFGAYIGDPVTGFQCSQVFGGSITAFCCNFDLITGKNDCR</sequence>
<dbReference type="AlphaFoldDB" id="A0A812LD24"/>
<protein>
    <submittedName>
        <fullName evidence="2">Uncharacterized protein</fullName>
    </submittedName>
</protein>
<comment type="caution">
    <text evidence="2">The sequence shown here is derived from an EMBL/GenBank/DDBJ whole genome shotgun (WGS) entry which is preliminary data.</text>
</comment>
<evidence type="ECO:0000313" key="2">
    <source>
        <dbReference type="EMBL" id="CAE7242802.1"/>
    </source>
</evidence>
<gene>
    <name evidence="2" type="ORF">SNAT2548_LOCUS11196</name>
</gene>
<keyword evidence="1" id="KW-0732">Signal</keyword>
<name>A0A812LD24_9DINO</name>
<feature type="signal peptide" evidence="1">
    <location>
        <begin position="1"/>
        <end position="18"/>
    </location>
</feature>
<organism evidence="2 3">
    <name type="scientific">Symbiodinium natans</name>
    <dbReference type="NCBI Taxonomy" id="878477"/>
    <lineage>
        <taxon>Eukaryota</taxon>
        <taxon>Sar</taxon>
        <taxon>Alveolata</taxon>
        <taxon>Dinophyceae</taxon>
        <taxon>Suessiales</taxon>
        <taxon>Symbiodiniaceae</taxon>
        <taxon>Symbiodinium</taxon>
    </lineage>
</organism>
<proteinExistence type="predicted"/>
<keyword evidence="3" id="KW-1185">Reference proteome</keyword>
<feature type="chain" id="PRO_5032606266" evidence="1">
    <location>
        <begin position="19"/>
        <end position="612"/>
    </location>
</feature>
<evidence type="ECO:0000256" key="1">
    <source>
        <dbReference type="SAM" id="SignalP"/>
    </source>
</evidence>
<dbReference type="Proteomes" id="UP000604046">
    <property type="component" value="Unassembled WGS sequence"/>
</dbReference>
<dbReference type="EMBL" id="CAJNDS010000990">
    <property type="protein sequence ID" value="CAE7242802.1"/>
    <property type="molecule type" value="Genomic_DNA"/>
</dbReference>